<reference evidence="3" key="2">
    <citation type="submission" date="2015-01" db="EMBL/GenBank/DDBJ databases">
        <title>Evolutionary Origins and Diversification of the Mycorrhizal Mutualists.</title>
        <authorList>
            <consortium name="DOE Joint Genome Institute"/>
            <consortium name="Mycorrhizal Genomics Consortium"/>
            <person name="Kohler A."/>
            <person name="Kuo A."/>
            <person name="Nagy L.G."/>
            <person name="Floudas D."/>
            <person name="Copeland A."/>
            <person name="Barry K.W."/>
            <person name="Cichocki N."/>
            <person name="Veneault-Fourrey C."/>
            <person name="LaButti K."/>
            <person name="Lindquist E.A."/>
            <person name="Lipzen A."/>
            <person name="Lundell T."/>
            <person name="Morin E."/>
            <person name="Murat C."/>
            <person name="Riley R."/>
            <person name="Ohm R."/>
            <person name="Sun H."/>
            <person name="Tunlid A."/>
            <person name="Henrissat B."/>
            <person name="Grigoriev I.V."/>
            <person name="Hibbett D.S."/>
            <person name="Martin F."/>
        </authorList>
    </citation>
    <scope>NUCLEOTIDE SEQUENCE [LARGE SCALE GENOMIC DNA]</scope>
    <source>
        <strain evidence="3">441</strain>
    </source>
</reference>
<organism evidence="2 3">
    <name type="scientific">Pisolithus microcarpus 441</name>
    <dbReference type="NCBI Taxonomy" id="765257"/>
    <lineage>
        <taxon>Eukaryota</taxon>
        <taxon>Fungi</taxon>
        <taxon>Dikarya</taxon>
        <taxon>Basidiomycota</taxon>
        <taxon>Agaricomycotina</taxon>
        <taxon>Agaricomycetes</taxon>
        <taxon>Agaricomycetidae</taxon>
        <taxon>Boletales</taxon>
        <taxon>Sclerodermatineae</taxon>
        <taxon>Pisolithaceae</taxon>
        <taxon>Pisolithus</taxon>
    </lineage>
</organism>
<evidence type="ECO:0000313" key="2">
    <source>
        <dbReference type="EMBL" id="KIK20837.1"/>
    </source>
</evidence>
<sequence length="184" mass="20173">MDFACGVGAPISNSECADSCLTIRSGLISQQLAPKAKSIIGVDISQRMVDIYNDRAKEQNLFPDERKAVRVDRLVENDTQLEGISFDVIVCASSYHHFPSIVDVTRVLISYLKPGGSLLVADMAKSEYPMLQAHHPVPHKSGFDAEDMRAVFEAARLHSFSFAEVATVEFTGHPVTMFLASGKK</sequence>
<dbReference type="EMBL" id="KN833759">
    <property type="protein sequence ID" value="KIK20837.1"/>
    <property type="molecule type" value="Genomic_DNA"/>
</dbReference>
<keyword evidence="3" id="KW-1185">Reference proteome</keyword>
<name>A0A0C9ZEF0_9AGAM</name>
<reference evidence="2 3" key="1">
    <citation type="submission" date="2014-04" db="EMBL/GenBank/DDBJ databases">
        <authorList>
            <consortium name="DOE Joint Genome Institute"/>
            <person name="Kuo A."/>
            <person name="Kohler A."/>
            <person name="Costa M.D."/>
            <person name="Nagy L.G."/>
            <person name="Floudas D."/>
            <person name="Copeland A."/>
            <person name="Barry K.W."/>
            <person name="Cichocki N."/>
            <person name="Veneault-Fourrey C."/>
            <person name="LaButti K."/>
            <person name="Lindquist E.A."/>
            <person name="Lipzen A."/>
            <person name="Lundell T."/>
            <person name="Morin E."/>
            <person name="Murat C."/>
            <person name="Sun H."/>
            <person name="Tunlid A."/>
            <person name="Henrissat B."/>
            <person name="Grigoriev I.V."/>
            <person name="Hibbett D.S."/>
            <person name="Martin F."/>
            <person name="Nordberg H.P."/>
            <person name="Cantor M.N."/>
            <person name="Hua S.X."/>
        </authorList>
    </citation>
    <scope>NUCLEOTIDE SEQUENCE [LARGE SCALE GENOMIC DNA]</scope>
    <source>
        <strain evidence="2 3">441</strain>
    </source>
</reference>
<dbReference type="Gene3D" id="3.40.50.150">
    <property type="entry name" value="Vaccinia Virus protein VP39"/>
    <property type="match status" value="1"/>
</dbReference>
<dbReference type="AlphaFoldDB" id="A0A0C9ZEF0"/>
<accession>A0A0C9ZEF0</accession>
<dbReference type="CDD" id="cd02440">
    <property type="entry name" value="AdoMet_MTases"/>
    <property type="match status" value="1"/>
</dbReference>
<proteinExistence type="predicted"/>
<dbReference type="Proteomes" id="UP000054018">
    <property type="component" value="Unassembled WGS sequence"/>
</dbReference>
<feature type="domain" description="Methyltransferase type 12" evidence="1">
    <location>
        <begin position="25"/>
        <end position="118"/>
    </location>
</feature>
<dbReference type="InterPro" id="IPR013217">
    <property type="entry name" value="Methyltransf_12"/>
</dbReference>
<evidence type="ECO:0000259" key="1">
    <source>
        <dbReference type="Pfam" id="PF08242"/>
    </source>
</evidence>
<dbReference type="OrthoDB" id="3647at2759"/>
<dbReference type="PANTHER" id="PTHR43861">
    <property type="entry name" value="TRANS-ACONITATE 2-METHYLTRANSFERASE-RELATED"/>
    <property type="match status" value="1"/>
</dbReference>
<dbReference type="STRING" id="765257.A0A0C9ZEF0"/>
<evidence type="ECO:0000313" key="3">
    <source>
        <dbReference type="Proteomes" id="UP000054018"/>
    </source>
</evidence>
<dbReference type="HOGENOM" id="CLU_037990_1_1_1"/>
<protein>
    <recommendedName>
        <fullName evidence="1">Methyltransferase type 12 domain-containing protein</fullName>
    </recommendedName>
</protein>
<gene>
    <name evidence="2" type="ORF">PISMIDRAFT_105166</name>
</gene>
<dbReference type="Pfam" id="PF08242">
    <property type="entry name" value="Methyltransf_12"/>
    <property type="match status" value="1"/>
</dbReference>
<dbReference type="InterPro" id="IPR029063">
    <property type="entry name" value="SAM-dependent_MTases_sf"/>
</dbReference>
<dbReference type="SUPFAM" id="SSF53335">
    <property type="entry name" value="S-adenosyl-L-methionine-dependent methyltransferases"/>
    <property type="match status" value="1"/>
</dbReference>